<proteinExistence type="predicted"/>
<evidence type="ECO:0000256" key="1">
    <source>
        <dbReference type="SAM" id="MobiDB-lite"/>
    </source>
</evidence>
<evidence type="ECO:0000313" key="3">
    <source>
        <dbReference type="Proteomes" id="UP000008710"/>
    </source>
</evidence>
<feature type="region of interest" description="Disordered" evidence="1">
    <location>
        <begin position="101"/>
        <end position="123"/>
    </location>
</feature>
<accession>Q0SIT6</accession>
<dbReference type="HOGENOM" id="CLU_1957846_0_0_11"/>
<dbReference type="Proteomes" id="UP000008710">
    <property type="component" value="Chromosome"/>
</dbReference>
<name>Q0SIT6_RHOJR</name>
<dbReference type="EMBL" id="CP000431">
    <property type="protein sequence ID" value="ABG92550.1"/>
    <property type="molecule type" value="Genomic_DNA"/>
</dbReference>
<protein>
    <submittedName>
        <fullName evidence="2">Uncharacterized protein</fullName>
    </submittedName>
</protein>
<organism evidence="2 3">
    <name type="scientific">Rhodococcus jostii (strain RHA1)</name>
    <dbReference type="NCBI Taxonomy" id="101510"/>
    <lineage>
        <taxon>Bacteria</taxon>
        <taxon>Bacillati</taxon>
        <taxon>Actinomycetota</taxon>
        <taxon>Actinomycetes</taxon>
        <taxon>Mycobacteriales</taxon>
        <taxon>Nocardiaceae</taxon>
        <taxon>Rhodococcus</taxon>
    </lineage>
</organism>
<evidence type="ECO:0000313" key="2">
    <source>
        <dbReference type="EMBL" id="ABG92550.1"/>
    </source>
</evidence>
<dbReference type="KEGG" id="rha:RHA1_ro00715"/>
<sequence>MNPSLLLPVVVYEIIHPAYLHIARRCPRRFTETEIGHDFGLNERPNSFGRVIKIGNGRVIKMCEIPGVNQDQGTGSIRCGVGAGSASAFGAAQHNGPSWRYMGGAGLGDRSRQRPSPSATKEVFQCSV</sequence>
<gene>
    <name evidence="2" type="ordered locus">RHA1_ro00715</name>
</gene>
<dbReference type="AlphaFoldDB" id="Q0SIT6"/>
<reference evidence="3" key="1">
    <citation type="journal article" date="2006" name="Proc. Natl. Acad. Sci. U.S.A.">
        <title>The complete genome of Rhodococcus sp. RHA1 provides insights into a catabolic powerhouse.</title>
        <authorList>
            <person name="McLeod M.P."/>
            <person name="Warren R.L."/>
            <person name="Hsiao W.W.L."/>
            <person name="Araki N."/>
            <person name="Myhre M."/>
            <person name="Fernandes C."/>
            <person name="Miyazawa D."/>
            <person name="Wong W."/>
            <person name="Lillquist A.L."/>
            <person name="Wang D."/>
            <person name="Dosanjh M."/>
            <person name="Hara H."/>
            <person name="Petrescu A."/>
            <person name="Morin R.D."/>
            <person name="Yang G."/>
            <person name="Stott J.M."/>
            <person name="Schein J.E."/>
            <person name="Shin H."/>
            <person name="Smailus D."/>
            <person name="Siddiqui A.S."/>
            <person name="Marra M.A."/>
            <person name="Jones S.J.M."/>
            <person name="Holt R."/>
            <person name="Brinkman F.S.L."/>
            <person name="Miyauchi K."/>
            <person name="Fukuda M."/>
            <person name="Davies J.E."/>
            <person name="Mohn W.W."/>
            <person name="Eltis L.D."/>
        </authorList>
    </citation>
    <scope>NUCLEOTIDE SEQUENCE [LARGE SCALE GENOMIC DNA]</scope>
    <source>
        <strain evidence="3">RHA1</strain>
    </source>
</reference>